<keyword evidence="2" id="KW-0479">Metal-binding</keyword>
<comment type="caution">
    <text evidence="4">The sequence shown here is derived from an EMBL/GenBank/DDBJ whole genome shotgun (WGS) entry which is preliminary data.</text>
</comment>
<dbReference type="InterPro" id="IPR011650">
    <property type="entry name" value="Peptidase_M20_dimer"/>
</dbReference>
<keyword evidence="1 4" id="KW-0378">Hydrolase</keyword>
<evidence type="ECO:0000259" key="3">
    <source>
        <dbReference type="Pfam" id="PF07687"/>
    </source>
</evidence>
<sequence>MAVLRNGPGQVVWLRADFDALPVQEQTGLPYASTARATNPDGKDVPVMHACGHDMHTTALVGTLQLLTETKQHWSGTVVAVFQPAEEIGGGAAAMIADGILDRFPTPDVVLGQHVGPIPAGFIAYKTGVAMAAADSLKLQLFGHGGHGSQPESTVDPVVMAANVVQRLQTIVSRELSPFDPAVVTVGYLHAGAKDNIIPDDAELGINVRTFDETVRSKTLASISRIAQAEATASGASKEPALTTTHSFPVTVVDDPVMQQLAAVFRDHFGAERVIENPQPLAGSEDVGQFGTAAGAPTAFWFWGGYPQETYDESAQSGRPVPTNHSPLFAPVLEPTLSTGVEALTIAALSRLNTTR</sequence>
<feature type="domain" description="Peptidase M20 dimerisation" evidence="3">
    <location>
        <begin position="136"/>
        <end position="231"/>
    </location>
</feature>
<evidence type="ECO:0000256" key="1">
    <source>
        <dbReference type="ARBA" id="ARBA00022801"/>
    </source>
</evidence>
<dbReference type="InterPro" id="IPR002933">
    <property type="entry name" value="Peptidase_M20"/>
</dbReference>
<reference evidence="5" key="1">
    <citation type="journal article" date="2016" name="Genome Announc.">
        <title>Draft Genome Sequences of Five Rapidly Growing Mycobacterium Species, M. thermoresistibile, M. fortuitum subsp. acetamidolyticum, M. canariasense, M. brisbanense, and M. novocastrense.</title>
        <authorList>
            <person name="Katahira K."/>
            <person name="Ogura Y."/>
            <person name="Gotoh Y."/>
            <person name="Hayashi T."/>
        </authorList>
    </citation>
    <scope>NUCLEOTIDE SEQUENCE [LARGE SCALE GENOMIC DNA]</scope>
    <source>
        <strain evidence="5">JCM15654</strain>
    </source>
</reference>
<accession>A0A100VXX7</accession>
<dbReference type="SUPFAM" id="SSF55031">
    <property type="entry name" value="Bacterial exopeptidase dimerisation domain"/>
    <property type="match status" value="1"/>
</dbReference>
<feature type="binding site" evidence="2">
    <location>
        <position position="114"/>
    </location>
    <ligand>
        <name>Mn(2+)</name>
        <dbReference type="ChEBI" id="CHEBI:29035"/>
        <label>2</label>
    </ligand>
</feature>
<evidence type="ECO:0000313" key="5">
    <source>
        <dbReference type="Proteomes" id="UP000069620"/>
    </source>
</evidence>
<dbReference type="GO" id="GO:0046872">
    <property type="term" value="F:metal ion binding"/>
    <property type="evidence" value="ECO:0007669"/>
    <property type="project" value="UniProtKB-KW"/>
</dbReference>
<dbReference type="PANTHER" id="PTHR11014">
    <property type="entry name" value="PEPTIDASE M20 FAMILY MEMBER"/>
    <property type="match status" value="1"/>
</dbReference>
<dbReference type="SUPFAM" id="SSF53187">
    <property type="entry name" value="Zn-dependent exopeptidases"/>
    <property type="match status" value="1"/>
</dbReference>
<feature type="binding site" evidence="2">
    <location>
        <position position="325"/>
    </location>
    <ligand>
        <name>Mn(2+)</name>
        <dbReference type="ChEBI" id="CHEBI:29035"/>
        <label>2</label>
    </ligand>
</feature>
<dbReference type="EMBL" id="BCSX01000021">
    <property type="protein sequence ID" value="GAS88062.1"/>
    <property type="molecule type" value="Genomic_DNA"/>
</dbReference>
<dbReference type="STRING" id="146020.RMCB_2158"/>
<dbReference type="FunFam" id="3.30.70.360:FF:000001">
    <property type="entry name" value="N-acetyldiaminopimelate deacetylase"/>
    <property type="match status" value="1"/>
</dbReference>
<dbReference type="GO" id="GO:0050118">
    <property type="term" value="F:N-acetyldiaminopimelate deacetylase activity"/>
    <property type="evidence" value="ECO:0007669"/>
    <property type="project" value="UniProtKB-ARBA"/>
</dbReference>
<feature type="binding site" evidence="2">
    <location>
        <position position="87"/>
    </location>
    <ligand>
        <name>Mn(2+)</name>
        <dbReference type="ChEBI" id="CHEBI:29035"/>
        <label>2</label>
    </ligand>
</feature>
<feature type="binding site" evidence="2">
    <location>
        <position position="53"/>
    </location>
    <ligand>
        <name>Mn(2+)</name>
        <dbReference type="ChEBI" id="CHEBI:29035"/>
        <label>2</label>
    </ligand>
</feature>
<dbReference type="GO" id="GO:0019877">
    <property type="term" value="P:diaminopimelate biosynthetic process"/>
    <property type="evidence" value="ECO:0007669"/>
    <property type="project" value="UniProtKB-ARBA"/>
</dbReference>
<dbReference type="PIRSF" id="PIRSF005962">
    <property type="entry name" value="Pept_M20D_amidohydro"/>
    <property type="match status" value="1"/>
</dbReference>
<gene>
    <name evidence="4" type="ORF">RMCB_2158</name>
</gene>
<evidence type="ECO:0000256" key="2">
    <source>
        <dbReference type="PIRSR" id="PIRSR005962-1"/>
    </source>
</evidence>
<dbReference type="Proteomes" id="UP000069620">
    <property type="component" value="Unassembled WGS sequence"/>
</dbReference>
<dbReference type="InterPro" id="IPR036264">
    <property type="entry name" value="Bact_exopeptidase_dim_dom"/>
</dbReference>
<keyword evidence="2" id="KW-0464">Manganese</keyword>
<proteinExistence type="predicted"/>
<dbReference type="InterPro" id="IPR017439">
    <property type="entry name" value="Amidohydrolase"/>
</dbReference>
<dbReference type="AlphaFoldDB" id="A0A100VXX7"/>
<protein>
    <submittedName>
        <fullName evidence="4">Putative amidohydrolase</fullName>
    </submittedName>
</protein>
<dbReference type="PANTHER" id="PTHR11014:SF63">
    <property type="entry name" value="METALLOPEPTIDASE, PUTATIVE (AFU_ORTHOLOGUE AFUA_6G09600)-RELATED"/>
    <property type="match status" value="1"/>
</dbReference>
<dbReference type="Pfam" id="PF01546">
    <property type="entry name" value="Peptidase_M20"/>
    <property type="match status" value="1"/>
</dbReference>
<organism evidence="4 5">
    <name type="scientific">Mycolicibacterium brisbanense</name>
    <dbReference type="NCBI Taxonomy" id="146020"/>
    <lineage>
        <taxon>Bacteria</taxon>
        <taxon>Bacillati</taxon>
        <taxon>Actinomycetota</taxon>
        <taxon>Actinomycetes</taxon>
        <taxon>Mycobacteriales</taxon>
        <taxon>Mycobacteriaceae</taxon>
        <taxon>Mycolicibacterium</taxon>
    </lineage>
</organism>
<reference evidence="5" key="2">
    <citation type="submission" date="2016-02" db="EMBL/GenBank/DDBJ databases">
        <title>Draft genome sequence of five rapidly growing Mycobacterium species.</title>
        <authorList>
            <person name="Katahira K."/>
            <person name="Gotou Y."/>
            <person name="Iida K."/>
            <person name="Ogura Y."/>
            <person name="Hayashi T."/>
        </authorList>
    </citation>
    <scope>NUCLEOTIDE SEQUENCE [LARGE SCALE GENOMIC DNA]</scope>
    <source>
        <strain evidence="5">JCM15654</strain>
    </source>
</reference>
<dbReference type="Pfam" id="PF07687">
    <property type="entry name" value="M20_dimer"/>
    <property type="match status" value="1"/>
</dbReference>
<dbReference type="Gene3D" id="3.30.70.360">
    <property type="match status" value="1"/>
</dbReference>
<feature type="binding site" evidence="2">
    <location>
        <position position="51"/>
    </location>
    <ligand>
        <name>Mn(2+)</name>
        <dbReference type="ChEBI" id="CHEBI:29035"/>
        <label>2</label>
    </ligand>
</feature>
<name>A0A100VXX7_9MYCO</name>
<comment type="cofactor">
    <cofactor evidence="2">
        <name>Mn(2+)</name>
        <dbReference type="ChEBI" id="CHEBI:29035"/>
    </cofactor>
    <text evidence="2">The Mn(2+) ion enhances activity.</text>
</comment>
<dbReference type="Gene3D" id="3.40.630.10">
    <property type="entry name" value="Zn peptidases"/>
    <property type="match status" value="1"/>
</dbReference>
<dbReference type="NCBIfam" id="TIGR01891">
    <property type="entry name" value="amidohydrolases"/>
    <property type="match status" value="1"/>
</dbReference>
<keyword evidence="5" id="KW-1185">Reference proteome</keyword>
<evidence type="ECO:0000313" key="4">
    <source>
        <dbReference type="EMBL" id="GAS88062.1"/>
    </source>
</evidence>